<reference evidence="8" key="2">
    <citation type="journal article" date="2013" name="Nat. Genet.">
        <title>The draft genomes of soft-shell turtle and green sea turtle yield insights into the development and evolution of the turtle-specific body plan.</title>
        <authorList>
            <person name="Wang Z."/>
            <person name="Pascual-Anaya J."/>
            <person name="Zadissa A."/>
            <person name="Li W."/>
            <person name="Niimura Y."/>
            <person name="Huang Z."/>
            <person name="Li C."/>
            <person name="White S."/>
            <person name="Xiong Z."/>
            <person name="Fang D."/>
            <person name="Wang B."/>
            <person name="Ming Y."/>
            <person name="Chen Y."/>
            <person name="Zheng Y."/>
            <person name="Kuraku S."/>
            <person name="Pignatelli M."/>
            <person name="Herrero J."/>
            <person name="Beal K."/>
            <person name="Nozawa M."/>
            <person name="Li Q."/>
            <person name="Wang J."/>
            <person name="Zhang H."/>
            <person name="Yu L."/>
            <person name="Shigenobu S."/>
            <person name="Wang J."/>
            <person name="Liu J."/>
            <person name="Flicek P."/>
            <person name="Searle S."/>
            <person name="Wang J."/>
            <person name="Kuratani S."/>
            <person name="Yin Y."/>
            <person name="Aken B."/>
            <person name="Zhang G."/>
            <person name="Irie N."/>
        </authorList>
    </citation>
    <scope>NUCLEOTIDE SEQUENCE [LARGE SCALE GENOMIC DNA]</scope>
    <source>
        <strain evidence="8">Daiwa-1</strain>
    </source>
</reference>
<evidence type="ECO:0000256" key="5">
    <source>
        <dbReference type="ARBA" id="ARBA00023136"/>
    </source>
</evidence>
<organism evidence="7 8">
    <name type="scientific">Pelodiscus sinensis</name>
    <name type="common">Chinese softshell turtle</name>
    <name type="synonym">Trionyx sinensis</name>
    <dbReference type="NCBI Taxonomy" id="13735"/>
    <lineage>
        <taxon>Eukaryota</taxon>
        <taxon>Metazoa</taxon>
        <taxon>Chordata</taxon>
        <taxon>Craniata</taxon>
        <taxon>Vertebrata</taxon>
        <taxon>Euteleostomi</taxon>
        <taxon>Archelosauria</taxon>
        <taxon>Testudinata</taxon>
        <taxon>Testudines</taxon>
        <taxon>Cryptodira</taxon>
        <taxon>Trionychia</taxon>
        <taxon>Trionychidae</taxon>
        <taxon>Pelodiscus</taxon>
    </lineage>
</organism>
<keyword evidence="5" id="KW-0472">Membrane</keyword>
<dbReference type="PANTHER" id="PTHR23323:SF24">
    <property type="entry name" value="VACUOLAR PROTEIN SORTING-ASSOCIATED PROTEIN 11 HOMOLOG"/>
    <property type="match status" value="1"/>
</dbReference>
<feature type="domain" description="PEP5/VPS11 N-terminal" evidence="6">
    <location>
        <begin position="1"/>
        <end position="200"/>
    </location>
</feature>
<dbReference type="EMBL" id="AGCU01056185">
    <property type="status" value="NOT_ANNOTATED_CDS"/>
    <property type="molecule type" value="Genomic_DNA"/>
</dbReference>
<keyword evidence="8" id="KW-1185">Reference proteome</keyword>
<dbReference type="InterPro" id="IPR057307">
    <property type="entry name" value="PEP5_VPS11_N"/>
</dbReference>
<reference evidence="7" key="3">
    <citation type="submission" date="2025-08" db="UniProtKB">
        <authorList>
            <consortium name="Ensembl"/>
        </authorList>
    </citation>
    <scope>IDENTIFICATION</scope>
</reference>
<dbReference type="EMBL" id="AGCU01056186">
    <property type="status" value="NOT_ANNOTATED_CDS"/>
    <property type="molecule type" value="Genomic_DNA"/>
</dbReference>
<dbReference type="HOGENOM" id="CLU_1102502_0_0_1"/>
<proteinExistence type="predicted"/>
<dbReference type="OrthoDB" id="26184at2759"/>
<keyword evidence="3" id="KW-0863">Zinc-finger</keyword>
<dbReference type="GO" id="GO:0030674">
    <property type="term" value="F:protein-macromolecule adaptor activity"/>
    <property type="evidence" value="ECO:0007669"/>
    <property type="project" value="TreeGrafter"/>
</dbReference>
<dbReference type="Proteomes" id="UP000007267">
    <property type="component" value="Unassembled WGS sequence"/>
</dbReference>
<name>K7G149_PELSI</name>
<evidence type="ECO:0000256" key="1">
    <source>
        <dbReference type="ARBA" id="ARBA00004492"/>
    </source>
</evidence>
<evidence type="ECO:0000313" key="8">
    <source>
        <dbReference type="Proteomes" id="UP000007267"/>
    </source>
</evidence>
<evidence type="ECO:0000256" key="3">
    <source>
        <dbReference type="ARBA" id="ARBA00022771"/>
    </source>
</evidence>
<dbReference type="EMBL" id="AGCU01056184">
    <property type="status" value="NOT_ANNOTATED_CDS"/>
    <property type="molecule type" value="Genomic_DNA"/>
</dbReference>
<dbReference type="GO" id="GO:0048284">
    <property type="term" value="P:organelle fusion"/>
    <property type="evidence" value="ECO:0007669"/>
    <property type="project" value="TreeGrafter"/>
</dbReference>
<reference evidence="7" key="4">
    <citation type="submission" date="2025-09" db="UniProtKB">
        <authorList>
            <consortium name="Ensembl"/>
        </authorList>
    </citation>
    <scope>IDENTIFICATION</scope>
</reference>
<evidence type="ECO:0000259" key="6">
    <source>
        <dbReference type="Pfam" id="PF23341"/>
    </source>
</evidence>
<evidence type="ECO:0000256" key="4">
    <source>
        <dbReference type="ARBA" id="ARBA00022833"/>
    </source>
</evidence>
<dbReference type="Ensembl" id="ENSPSIT00000014074.1">
    <property type="protein sequence ID" value="ENSPSIP00000014009.1"/>
    <property type="gene ID" value="ENSPSIG00000012571.1"/>
</dbReference>
<dbReference type="RefSeq" id="XP_006118758.2">
    <property type="nucleotide sequence ID" value="XM_006118696.3"/>
</dbReference>
<dbReference type="EMBL" id="AGCU01056187">
    <property type="status" value="NOT_ANNOTATED_CDS"/>
    <property type="molecule type" value="Genomic_DNA"/>
</dbReference>
<sequence>MAIGFAGGSVVLTEGDVTGDRHSKTQILHEGSYPVTGLAFRQSGKITHLFVVTTENIQSYRLSGKDYLRLELDTRGCGLRCSTLSDPSQDLQFIVAGNECVYLYQPEERGPCFAFEGQKLIVHWYRGYLIIVSKDRKTSPKSEFAGSKPWNSNKQILNVYDLRNEVIAYSSVFDDVVDVLAEWGSLYVLTRDGKIHVLQEKDTQTKLEALRLEKSIVMENKTLRNVKDENGLKNRIIRVGTRKSQVSFCLLH</sequence>
<dbReference type="GO" id="GO:0031902">
    <property type="term" value="C:late endosome membrane"/>
    <property type="evidence" value="ECO:0007669"/>
    <property type="project" value="UniProtKB-SubCell"/>
</dbReference>
<dbReference type="GO" id="GO:0030897">
    <property type="term" value="C:HOPS complex"/>
    <property type="evidence" value="ECO:0007669"/>
    <property type="project" value="TreeGrafter"/>
</dbReference>
<dbReference type="PANTHER" id="PTHR23323">
    <property type="entry name" value="VACUOLAR PROTEIN SORTING-ASSOCIATED PROTEIN"/>
    <property type="match status" value="1"/>
</dbReference>
<dbReference type="SUPFAM" id="SSF101898">
    <property type="entry name" value="NHL repeat"/>
    <property type="match status" value="1"/>
</dbReference>
<dbReference type="GO" id="GO:0008270">
    <property type="term" value="F:zinc ion binding"/>
    <property type="evidence" value="ECO:0007669"/>
    <property type="project" value="UniProtKB-KW"/>
</dbReference>
<dbReference type="GO" id="GO:0006904">
    <property type="term" value="P:vesicle docking involved in exocytosis"/>
    <property type="evidence" value="ECO:0007669"/>
    <property type="project" value="TreeGrafter"/>
</dbReference>
<evidence type="ECO:0000256" key="2">
    <source>
        <dbReference type="ARBA" id="ARBA00022723"/>
    </source>
</evidence>
<dbReference type="KEGG" id="pss:102444442"/>
<keyword evidence="4" id="KW-0862">Zinc</keyword>
<dbReference type="STRING" id="13735.ENSPSIP00000014009"/>
<dbReference type="eggNOG" id="KOG2114">
    <property type="taxonomic scope" value="Eukaryota"/>
</dbReference>
<dbReference type="GO" id="GO:0007032">
    <property type="term" value="P:endosome organization"/>
    <property type="evidence" value="ECO:0007669"/>
    <property type="project" value="TreeGrafter"/>
</dbReference>
<protein>
    <submittedName>
        <fullName evidence="7">Vacuolar protein sorting-associated protein 11 homolog</fullName>
    </submittedName>
</protein>
<dbReference type="Pfam" id="PF23341">
    <property type="entry name" value="PEP5_VPS11_N"/>
    <property type="match status" value="1"/>
</dbReference>
<reference evidence="8" key="1">
    <citation type="submission" date="2011-10" db="EMBL/GenBank/DDBJ databases">
        <authorList>
            <consortium name="Soft-shell Turtle Genome Consortium"/>
        </authorList>
    </citation>
    <scope>NUCLEOTIDE SEQUENCE [LARGE SCALE GENOMIC DNA]</scope>
    <source>
        <strain evidence="8">Daiwa-1</strain>
    </source>
</reference>
<dbReference type="GO" id="GO:0007033">
    <property type="term" value="P:vacuole organization"/>
    <property type="evidence" value="ECO:0007669"/>
    <property type="project" value="TreeGrafter"/>
</dbReference>
<dbReference type="AlphaFoldDB" id="K7G149"/>
<dbReference type="GeneTree" id="ENSGT00940000153635"/>
<comment type="subcellular location">
    <subcellularLocation>
        <location evidence="1">Late endosome membrane</location>
        <topology evidence="1">Peripheral membrane protein</topology>
        <orientation evidence="1">Cytoplasmic side</orientation>
    </subcellularLocation>
</comment>
<accession>K7G149</accession>
<keyword evidence="2" id="KW-0479">Metal-binding</keyword>
<evidence type="ECO:0000313" key="7">
    <source>
        <dbReference type="Ensembl" id="ENSPSIP00000014009.1"/>
    </source>
</evidence>